<accession>A0A6A5UB08</accession>
<evidence type="ECO:0000313" key="1">
    <source>
        <dbReference type="EMBL" id="KAF1962091.1"/>
    </source>
</evidence>
<protein>
    <submittedName>
        <fullName evidence="1">Uncharacterized protein</fullName>
    </submittedName>
</protein>
<gene>
    <name evidence="1" type="ORF">CC80DRAFT_588705</name>
</gene>
<organism evidence="1 2">
    <name type="scientific">Byssothecium circinans</name>
    <dbReference type="NCBI Taxonomy" id="147558"/>
    <lineage>
        <taxon>Eukaryota</taxon>
        <taxon>Fungi</taxon>
        <taxon>Dikarya</taxon>
        <taxon>Ascomycota</taxon>
        <taxon>Pezizomycotina</taxon>
        <taxon>Dothideomycetes</taxon>
        <taxon>Pleosporomycetidae</taxon>
        <taxon>Pleosporales</taxon>
        <taxon>Massarineae</taxon>
        <taxon>Massarinaceae</taxon>
        <taxon>Byssothecium</taxon>
    </lineage>
</organism>
<reference evidence="1" key="1">
    <citation type="journal article" date="2020" name="Stud. Mycol.">
        <title>101 Dothideomycetes genomes: a test case for predicting lifestyles and emergence of pathogens.</title>
        <authorList>
            <person name="Haridas S."/>
            <person name="Albert R."/>
            <person name="Binder M."/>
            <person name="Bloem J."/>
            <person name="Labutti K."/>
            <person name="Salamov A."/>
            <person name="Andreopoulos B."/>
            <person name="Baker S."/>
            <person name="Barry K."/>
            <person name="Bills G."/>
            <person name="Bluhm B."/>
            <person name="Cannon C."/>
            <person name="Castanera R."/>
            <person name="Culley D."/>
            <person name="Daum C."/>
            <person name="Ezra D."/>
            <person name="Gonzalez J."/>
            <person name="Henrissat B."/>
            <person name="Kuo A."/>
            <person name="Liang C."/>
            <person name="Lipzen A."/>
            <person name="Lutzoni F."/>
            <person name="Magnuson J."/>
            <person name="Mondo S."/>
            <person name="Nolan M."/>
            <person name="Ohm R."/>
            <person name="Pangilinan J."/>
            <person name="Park H.-J."/>
            <person name="Ramirez L."/>
            <person name="Alfaro M."/>
            <person name="Sun H."/>
            <person name="Tritt A."/>
            <person name="Yoshinaga Y."/>
            <person name="Zwiers L.-H."/>
            <person name="Turgeon B."/>
            <person name="Goodwin S."/>
            <person name="Spatafora J."/>
            <person name="Crous P."/>
            <person name="Grigoriev I."/>
        </authorList>
    </citation>
    <scope>NUCLEOTIDE SEQUENCE</scope>
    <source>
        <strain evidence="1">CBS 675.92</strain>
    </source>
</reference>
<dbReference type="SUPFAM" id="SSF56091">
    <property type="entry name" value="DNA ligase/mRNA capping enzyme, catalytic domain"/>
    <property type="match status" value="1"/>
</dbReference>
<sequence>MATPAESTLYPKITNHVSEVVKSLRWQLQDPNEPEKPVVLDPIPIVGTVKLHGTHADILVGSDDSITLQSRNNVNLRVTADNFDFAKSMSQVRPTLLRLRDQFVSRWKELNPSTALDYSLPVTIAGEWIGEKIQKGVAIAHLPKTLVIISAKINGEWVSDSDYANIEAPKANIYNVSRGGIYHSILYPDDLQRTIDELEPLAEKIAVCCPFAKSFDIVGEGEGLVWKLVPYISDPRLWFKTKGGKFKPTFTPAPKKLPVDQEEKREAAATVAKIWCSEMRLEQGWDYLREKSIARNMKAIAAFLKWVQNDILVEEKGYIEDNGVVEGMLRIEIAKIAKSWFLARVARGVE</sequence>
<dbReference type="AlphaFoldDB" id="A0A6A5UB08"/>
<dbReference type="EMBL" id="ML976979">
    <property type="protein sequence ID" value="KAF1962091.1"/>
    <property type="molecule type" value="Genomic_DNA"/>
</dbReference>
<name>A0A6A5UB08_9PLEO</name>
<proteinExistence type="predicted"/>
<evidence type="ECO:0000313" key="2">
    <source>
        <dbReference type="Proteomes" id="UP000800035"/>
    </source>
</evidence>
<dbReference type="Proteomes" id="UP000800035">
    <property type="component" value="Unassembled WGS sequence"/>
</dbReference>
<dbReference type="OrthoDB" id="10005335at2759"/>
<keyword evidence="2" id="KW-1185">Reference proteome</keyword>